<organism evidence="1 2">
    <name type="scientific">Persea americana</name>
    <name type="common">Avocado</name>
    <dbReference type="NCBI Taxonomy" id="3435"/>
    <lineage>
        <taxon>Eukaryota</taxon>
        <taxon>Viridiplantae</taxon>
        <taxon>Streptophyta</taxon>
        <taxon>Embryophyta</taxon>
        <taxon>Tracheophyta</taxon>
        <taxon>Spermatophyta</taxon>
        <taxon>Magnoliopsida</taxon>
        <taxon>Magnoliidae</taxon>
        <taxon>Laurales</taxon>
        <taxon>Lauraceae</taxon>
        <taxon>Persea</taxon>
    </lineage>
</organism>
<protein>
    <submittedName>
        <fullName evidence="1">Uncharacterized protein</fullName>
    </submittedName>
</protein>
<proteinExistence type="predicted"/>
<dbReference type="EMBL" id="CM056817">
    <property type="protein sequence ID" value="KAJ8619271.1"/>
    <property type="molecule type" value="Genomic_DNA"/>
</dbReference>
<evidence type="ECO:0000313" key="2">
    <source>
        <dbReference type="Proteomes" id="UP001234297"/>
    </source>
</evidence>
<sequence>MGGLVKVAVADAVITCMWVFCVSTLGVLTPLISSALQIQGLLIPTLLVTTSLVFLLVFVFGFISGAMGGASFNPTGTASFYAAGLGGDSLYSIALRLPAQAAGAVAGALAILEFMPLQYKHVLGGPSLKVDLHTGAIAEGVLTFIISLAILFIILRGPNSLLLKNWLIAMCTVSLVVAGSGYTGPAMNPANAFGWAYVNNRHNTWEQLYVYWVCPFIGAILAAWTFRLVFPLVKQKKA</sequence>
<comment type="caution">
    <text evidence="1">The sequence shown here is derived from an EMBL/GenBank/DDBJ whole genome shotgun (WGS) entry which is preliminary data.</text>
</comment>
<dbReference type="Proteomes" id="UP001234297">
    <property type="component" value="Chromosome 9"/>
</dbReference>
<keyword evidence="2" id="KW-1185">Reference proteome</keyword>
<evidence type="ECO:0000313" key="1">
    <source>
        <dbReference type="EMBL" id="KAJ8619271.1"/>
    </source>
</evidence>
<name>A0ACC2KDT5_PERAE</name>
<gene>
    <name evidence="1" type="ORF">MRB53_027800</name>
</gene>
<reference evidence="1 2" key="1">
    <citation type="journal article" date="2022" name="Hortic Res">
        <title>A haplotype resolved chromosomal level avocado genome allows analysis of novel avocado genes.</title>
        <authorList>
            <person name="Nath O."/>
            <person name="Fletcher S.J."/>
            <person name="Hayward A."/>
            <person name="Shaw L.M."/>
            <person name="Masouleh A.K."/>
            <person name="Furtado A."/>
            <person name="Henry R.J."/>
            <person name="Mitter N."/>
        </authorList>
    </citation>
    <scope>NUCLEOTIDE SEQUENCE [LARGE SCALE GENOMIC DNA]</scope>
    <source>
        <strain evidence="2">cv. Hass</strain>
    </source>
</reference>
<accession>A0ACC2KDT5</accession>